<name>A0A6A3C9H4_HIBSY</name>
<protein>
    <submittedName>
        <fullName evidence="1">2-oxoglutarate (2OG) and Fe(II)-dependent oxygenase superfamily protein</fullName>
    </submittedName>
</protein>
<dbReference type="OrthoDB" id="1930788at2759"/>
<dbReference type="Proteomes" id="UP000436088">
    <property type="component" value="Unassembled WGS sequence"/>
</dbReference>
<gene>
    <name evidence="1" type="ORF">F3Y22_tig00011761pilonHSYRG00035</name>
</gene>
<proteinExistence type="predicted"/>
<sequence length="116" mass="13148">MGRAAFTKAMVLMLREAKRSERPLSKIAGADREIINKCNSKDGVKGSSTWVPHPKSGIYFPKGQEWVMEMFRNGRLLLAEVFGSEAQTVSINRRLVNYHFTKITISMQICNDQISQ</sequence>
<dbReference type="PANTHER" id="PTHR35109:SF1">
    <property type="entry name" value="GLUTAMATE RACEMASE"/>
    <property type="match status" value="1"/>
</dbReference>
<evidence type="ECO:0000313" key="2">
    <source>
        <dbReference type="Proteomes" id="UP000436088"/>
    </source>
</evidence>
<organism evidence="1 2">
    <name type="scientific">Hibiscus syriacus</name>
    <name type="common">Rose of Sharon</name>
    <dbReference type="NCBI Taxonomy" id="106335"/>
    <lineage>
        <taxon>Eukaryota</taxon>
        <taxon>Viridiplantae</taxon>
        <taxon>Streptophyta</taxon>
        <taxon>Embryophyta</taxon>
        <taxon>Tracheophyta</taxon>
        <taxon>Spermatophyta</taxon>
        <taxon>Magnoliopsida</taxon>
        <taxon>eudicotyledons</taxon>
        <taxon>Gunneridae</taxon>
        <taxon>Pentapetalae</taxon>
        <taxon>rosids</taxon>
        <taxon>malvids</taxon>
        <taxon>Malvales</taxon>
        <taxon>Malvaceae</taxon>
        <taxon>Malvoideae</taxon>
        <taxon>Hibiscus</taxon>
    </lineage>
</organism>
<dbReference type="AlphaFoldDB" id="A0A6A3C9H4"/>
<reference evidence="1" key="1">
    <citation type="submission" date="2019-09" db="EMBL/GenBank/DDBJ databases">
        <title>Draft genome information of white flower Hibiscus syriacus.</title>
        <authorList>
            <person name="Kim Y.-M."/>
        </authorList>
    </citation>
    <scope>NUCLEOTIDE SEQUENCE [LARGE SCALE GENOMIC DNA]</scope>
    <source>
        <strain evidence="1">YM2019G1</strain>
    </source>
</reference>
<accession>A0A6A3C9H4</accession>
<keyword evidence="2" id="KW-1185">Reference proteome</keyword>
<evidence type="ECO:0000313" key="1">
    <source>
        <dbReference type="EMBL" id="KAE8723729.1"/>
    </source>
</evidence>
<dbReference type="EMBL" id="VEPZ02000505">
    <property type="protein sequence ID" value="KAE8723729.1"/>
    <property type="molecule type" value="Genomic_DNA"/>
</dbReference>
<dbReference type="PANTHER" id="PTHR35109">
    <property type="entry name" value="GLUTAMATE RACEMASE"/>
    <property type="match status" value="1"/>
</dbReference>
<comment type="caution">
    <text evidence="1">The sequence shown here is derived from an EMBL/GenBank/DDBJ whole genome shotgun (WGS) entry which is preliminary data.</text>
</comment>